<reference evidence="1" key="1">
    <citation type="submission" date="2021-11" db="EMBL/GenBank/DDBJ databases">
        <title>Study of the species diversity of bacterial strains isolated from a unique natural object - Shulgan-Tash cave (Bashkiria).</title>
        <authorList>
            <person name="Sazanova A.L."/>
            <person name="Chirak E.R."/>
            <person name="Safronova V.I."/>
        </authorList>
    </citation>
    <scope>NUCLEOTIDE SEQUENCE</scope>
    <source>
        <strain evidence="1">P1</strain>
    </source>
</reference>
<protein>
    <submittedName>
        <fullName evidence="1">Uncharacterized protein</fullName>
    </submittedName>
</protein>
<accession>A0AC61U814</accession>
<dbReference type="EMBL" id="CP087977">
    <property type="protein sequence ID" value="UUZ46179.1"/>
    <property type="molecule type" value="Genomic_DNA"/>
</dbReference>
<evidence type="ECO:0000313" key="1">
    <source>
        <dbReference type="EMBL" id="UUZ46179.1"/>
    </source>
</evidence>
<gene>
    <name evidence="1" type="ORF">LP422_10475</name>
</gene>
<organism evidence="1 2">
    <name type="scientific">Janibacter limosus</name>
    <dbReference type="NCBI Taxonomy" id="53458"/>
    <lineage>
        <taxon>Bacteria</taxon>
        <taxon>Bacillati</taxon>
        <taxon>Actinomycetota</taxon>
        <taxon>Actinomycetes</taxon>
        <taxon>Micrococcales</taxon>
        <taxon>Intrasporangiaceae</taxon>
        <taxon>Janibacter</taxon>
    </lineage>
</organism>
<sequence length="78" mass="9103">MPARYVHNRLVARAESADRWIIRCPFDLRETLLREHPETFGVRPRLEAHTKVEAYPQEGDLDAMCRAIDAAWEMQQAP</sequence>
<dbReference type="Proteomes" id="UP001059663">
    <property type="component" value="Chromosome"/>
</dbReference>
<proteinExistence type="predicted"/>
<evidence type="ECO:0000313" key="2">
    <source>
        <dbReference type="Proteomes" id="UP001059663"/>
    </source>
</evidence>
<name>A0AC61U814_9MICO</name>